<reference evidence="1 2" key="1">
    <citation type="submission" date="2023-06" db="EMBL/GenBank/DDBJ databases">
        <title>Actinomycetospora Odt1-22.</title>
        <authorList>
            <person name="Supong K."/>
        </authorList>
    </citation>
    <scope>NUCLEOTIDE SEQUENCE [LARGE SCALE GENOMIC DNA]</scope>
    <source>
        <strain evidence="1 2">Odt1-22</strain>
    </source>
</reference>
<accession>A0ABT7MHQ6</accession>
<dbReference type="EMBL" id="JASVWF010000008">
    <property type="protein sequence ID" value="MDL5159719.1"/>
    <property type="molecule type" value="Genomic_DNA"/>
</dbReference>
<protein>
    <submittedName>
        <fullName evidence="1">Virulence RhuM family protein</fullName>
    </submittedName>
</protein>
<keyword evidence="2" id="KW-1185">Reference proteome</keyword>
<dbReference type="PIRSF" id="PIRSF015268">
    <property type="entry name" value="Virulence_RhuM"/>
    <property type="match status" value="1"/>
</dbReference>
<dbReference type="RefSeq" id="WP_286056325.1">
    <property type="nucleotide sequence ID" value="NZ_JASVWF010000008.1"/>
</dbReference>
<name>A0ABT7MHQ6_9PSEU</name>
<organism evidence="1 2">
    <name type="scientific">Actinomycetospora termitidis</name>
    <dbReference type="NCBI Taxonomy" id="3053470"/>
    <lineage>
        <taxon>Bacteria</taxon>
        <taxon>Bacillati</taxon>
        <taxon>Actinomycetota</taxon>
        <taxon>Actinomycetes</taxon>
        <taxon>Pseudonocardiales</taxon>
        <taxon>Pseudonocardiaceae</taxon>
        <taxon>Actinomycetospora</taxon>
    </lineage>
</organism>
<dbReference type="Proteomes" id="UP001231924">
    <property type="component" value="Unassembled WGS sequence"/>
</dbReference>
<gene>
    <name evidence="1" type="ORF">QRT03_27385</name>
</gene>
<sequence>MTEPSGEIVVYTTPDGGPKVQLRAVGGTAWLSQTEIAHLYGTSVQNIDQIARRVLGDGEVTAATVNSELRVALEGKRQVRRQVKVYNLDLILAIGYRVSTPRAVQFRQWATTVLREYLIKGFALDDPRLRDPAADYFDELLARIRDIRASEKRFYLKVRDLFAASSADYDGSTETARTFFATIQNKLVYAITGRTAAELVLERANPASPTMGLTTWDGERIRKSDVEISKNYLHEKEITQLNRLVTRFLDFAEDRAERRETILMQEWIAQTDRFLEFDEREVLDGPGRVSAERMRFEVGERYMAWDGQRRAREAERAAVEEENDLRELLALEQRCDPEDDGIP</sequence>
<comment type="caution">
    <text evidence="1">The sequence shown here is derived from an EMBL/GenBank/DDBJ whole genome shotgun (WGS) entry which is preliminary data.</text>
</comment>
<proteinExistence type="predicted"/>
<dbReference type="Pfam" id="PF13310">
    <property type="entry name" value="Virulence_RhuM"/>
    <property type="match status" value="1"/>
</dbReference>
<evidence type="ECO:0000313" key="1">
    <source>
        <dbReference type="EMBL" id="MDL5159719.1"/>
    </source>
</evidence>
<dbReference type="InterPro" id="IPR011204">
    <property type="entry name" value="Virulence_RhuM-like"/>
</dbReference>
<dbReference type="PANTHER" id="PTHR35810">
    <property type="entry name" value="CYTOPLASMIC PROTEIN-RELATED"/>
    <property type="match status" value="1"/>
</dbReference>
<dbReference type="PANTHER" id="PTHR35810:SF1">
    <property type="entry name" value="CYTOPLASMIC PROTEIN"/>
    <property type="match status" value="1"/>
</dbReference>
<evidence type="ECO:0000313" key="2">
    <source>
        <dbReference type="Proteomes" id="UP001231924"/>
    </source>
</evidence>